<keyword evidence="5" id="KW-1185">Reference proteome</keyword>
<accession>A0ABP7FTM0</accession>
<evidence type="ECO:0000313" key="5">
    <source>
        <dbReference type="Proteomes" id="UP001500908"/>
    </source>
</evidence>
<evidence type="ECO:0000259" key="3">
    <source>
        <dbReference type="Pfam" id="PF10006"/>
    </source>
</evidence>
<feature type="domain" description="Hemerythrin-like" evidence="2">
    <location>
        <begin position="48"/>
        <end position="140"/>
    </location>
</feature>
<evidence type="ECO:0000259" key="2">
    <source>
        <dbReference type="Pfam" id="PF01814"/>
    </source>
</evidence>
<organism evidence="4 5">
    <name type="scientific">Salinactinospora qingdaonensis</name>
    <dbReference type="NCBI Taxonomy" id="702744"/>
    <lineage>
        <taxon>Bacteria</taxon>
        <taxon>Bacillati</taxon>
        <taxon>Actinomycetota</taxon>
        <taxon>Actinomycetes</taxon>
        <taxon>Streptosporangiales</taxon>
        <taxon>Nocardiopsidaceae</taxon>
        <taxon>Salinactinospora</taxon>
    </lineage>
</organism>
<sequence length="304" mass="32867">MTHRTEVERTRSTKRWPTVASRSYREEIERAVNDHALTIRQAIDRLAYLDGGSERLVTSCTAEILRHAAAEESALYPAAEERPELQALVRTMRAEHLLLRALVAGLGDARSAGESAGTAAALNTLFQAHLRTENDVLLATLAESGVDLAPLHTAVSRSLSGAGEEDFPELECGGAGDDRGSGENGTARAQEHRAGTAPELLDIRRLSRSHCADLLRVTCSTLPAGHAFVLVADRDPTPLHDMLAPALSQRFTWHSLESGPGTWRVRIAHTGISEGHDQRLSPSSTAASHRSKRLSSHSHRAVSP</sequence>
<dbReference type="Pfam" id="PF01814">
    <property type="entry name" value="Hemerythrin"/>
    <property type="match status" value="1"/>
</dbReference>
<dbReference type="Gene3D" id="1.20.120.520">
    <property type="entry name" value="nmb1532 protein domain like"/>
    <property type="match status" value="1"/>
</dbReference>
<feature type="domain" description="DUF2249" evidence="3">
    <location>
        <begin position="201"/>
        <end position="269"/>
    </location>
</feature>
<dbReference type="EMBL" id="BAABDD010000012">
    <property type="protein sequence ID" value="GAA3748014.1"/>
    <property type="molecule type" value="Genomic_DNA"/>
</dbReference>
<feature type="region of interest" description="Disordered" evidence="1">
    <location>
        <begin position="158"/>
        <end position="196"/>
    </location>
</feature>
<evidence type="ECO:0000256" key="1">
    <source>
        <dbReference type="SAM" id="MobiDB-lite"/>
    </source>
</evidence>
<protein>
    <recommendedName>
        <fullName evidence="6">Hemerythrin HHE cation binding domain-containing protein</fullName>
    </recommendedName>
</protein>
<evidence type="ECO:0000313" key="4">
    <source>
        <dbReference type="EMBL" id="GAA3748014.1"/>
    </source>
</evidence>
<comment type="caution">
    <text evidence="4">The sequence shown here is derived from an EMBL/GenBank/DDBJ whole genome shotgun (WGS) entry which is preliminary data.</text>
</comment>
<evidence type="ECO:0008006" key="6">
    <source>
        <dbReference type="Google" id="ProtNLM"/>
    </source>
</evidence>
<gene>
    <name evidence="4" type="ORF">GCM10022402_29190</name>
</gene>
<dbReference type="InterPro" id="IPR018720">
    <property type="entry name" value="DUF2249"/>
</dbReference>
<proteinExistence type="predicted"/>
<reference evidence="5" key="1">
    <citation type="journal article" date="2019" name="Int. J. Syst. Evol. Microbiol.">
        <title>The Global Catalogue of Microorganisms (GCM) 10K type strain sequencing project: providing services to taxonomists for standard genome sequencing and annotation.</title>
        <authorList>
            <consortium name="The Broad Institute Genomics Platform"/>
            <consortium name="The Broad Institute Genome Sequencing Center for Infectious Disease"/>
            <person name="Wu L."/>
            <person name="Ma J."/>
        </authorList>
    </citation>
    <scope>NUCLEOTIDE SEQUENCE [LARGE SCALE GENOMIC DNA]</scope>
    <source>
        <strain evidence="5">JCM 17137</strain>
    </source>
</reference>
<name>A0ABP7FTM0_9ACTN</name>
<dbReference type="Pfam" id="PF10006">
    <property type="entry name" value="DUF2249"/>
    <property type="match status" value="1"/>
</dbReference>
<dbReference type="Proteomes" id="UP001500908">
    <property type="component" value="Unassembled WGS sequence"/>
</dbReference>
<dbReference type="RefSeq" id="WP_344972018.1">
    <property type="nucleotide sequence ID" value="NZ_BAABDD010000012.1"/>
</dbReference>
<feature type="compositionally biased region" description="Basic residues" evidence="1">
    <location>
        <begin position="289"/>
        <end position="304"/>
    </location>
</feature>
<feature type="region of interest" description="Disordered" evidence="1">
    <location>
        <begin position="274"/>
        <end position="304"/>
    </location>
</feature>
<dbReference type="InterPro" id="IPR012312">
    <property type="entry name" value="Hemerythrin-like"/>
</dbReference>